<protein>
    <submittedName>
        <fullName evidence="2">Uncharacterized protein</fullName>
    </submittedName>
</protein>
<proteinExistence type="predicted"/>
<evidence type="ECO:0000256" key="1">
    <source>
        <dbReference type="SAM" id="MobiDB-lite"/>
    </source>
</evidence>
<evidence type="ECO:0000313" key="2">
    <source>
        <dbReference type="EMBL" id="KAF5528760.1"/>
    </source>
</evidence>
<keyword evidence="3" id="KW-1185">Reference proteome</keyword>
<feature type="region of interest" description="Disordered" evidence="1">
    <location>
        <begin position="1"/>
        <end position="64"/>
    </location>
</feature>
<accession>A0A8H5MHZ7</accession>
<sequence length="83" mass="8975">MDLLSNSLVDIGGASKPVSGPKAQPSGTQSRFTQEWAQPTVSQEPPQRMKAKLKPSAQQDPSVLFDAEDFELQVAEGDDDDDD</sequence>
<dbReference type="AlphaFoldDB" id="A0A8H5MHZ7"/>
<feature type="compositionally biased region" description="Polar residues" evidence="1">
    <location>
        <begin position="25"/>
        <end position="45"/>
    </location>
</feature>
<evidence type="ECO:0000313" key="3">
    <source>
        <dbReference type="Proteomes" id="UP000574317"/>
    </source>
</evidence>
<reference evidence="2 3" key="1">
    <citation type="submission" date="2020-05" db="EMBL/GenBank/DDBJ databases">
        <title>Identification and distribution of gene clusters putatively required for synthesis of sphingolipid metabolism inhibitors in phylogenetically diverse species of the filamentous fungus Fusarium.</title>
        <authorList>
            <person name="Kim H.-S."/>
            <person name="Busman M."/>
            <person name="Brown D.W."/>
            <person name="Divon H."/>
            <person name="Uhlig S."/>
            <person name="Proctor R.H."/>
        </authorList>
    </citation>
    <scope>NUCLEOTIDE SEQUENCE [LARGE SCALE GENOMIC DNA]</scope>
    <source>
        <strain evidence="2 3">NRRL 25196</strain>
    </source>
</reference>
<comment type="caution">
    <text evidence="2">The sequence shown here is derived from an EMBL/GenBank/DDBJ whole genome shotgun (WGS) entry which is preliminary data.</text>
</comment>
<organism evidence="2 3">
    <name type="scientific">Fusarium napiforme</name>
    <dbReference type="NCBI Taxonomy" id="42672"/>
    <lineage>
        <taxon>Eukaryota</taxon>
        <taxon>Fungi</taxon>
        <taxon>Dikarya</taxon>
        <taxon>Ascomycota</taxon>
        <taxon>Pezizomycotina</taxon>
        <taxon>Sordariomycetes</taxon>
        <taxon>Hypocreomycetidae</taxon>
        <taxon>Hypocreales</taxon>
        <taxon>Nectriaceae</taxon>
        <taxon>Fusarium</taxon>
        <taxon>Fusarium fujikuroi species complex</taxon>
    </lineage>
</organism>
<gene>
    <name evidence="2" type="ORF">FNAPI_14120</name>
</gene>
<dbReference type="Proteomes" id="UP000574317">
    <property type="component" value="Unassembled WGS sequence"/>
</dbReference>
<name>A0A8H5MHZ7_9HYPO</name>
<feature type="non-terminal residue" evidence="2">
    <location>
        <position position="83"/>
    </location>
</feature>
<dbReference type="EMBL" id="JAAOAO010001340">
    <property type="protein sequence ID" value="KAF5528760.1"/>
    <property type="molecule type" value="Genomic_DNA"/>
</dbReference>